<organism evidence="1 2">
    <name type="scientific">Aeromicrobium ginsengisoli</name>
    <dbReference type="NCBI Taxonomy" id="363867"/>
    <lineage>
        <taxon>Bacteria</taxon>
        <taxon>Bacillati</taxon>
        <taxon>Actinomycetota</taxon>
        <taxon>Actinomycetes</taxon>
        <taxon>Propionibacteriales</taxon>
        <taxon>Nocardioidaceae</taxon>
        <taxon>Aeromicrobium</taxon>
    </lineage>
</organism>
<evidence type="ECO:0000313" key="2">
    <source>
        <dbReference type="Proteomes" id="UP000380867"/>
    </source>
</evidence>
<dbReference type="InterPro" id="IPR042184">
    <property type="entry name" value="YqeY/Aim41_N"/>
</dbReference>
<accession>A0A5M4FCL7</accession>
<dbReference type="PANTHER" id="PTHR28055">
    <property type="entry name" value="ALTERED INHERITANCE OF MITOCHONDRIA PROTEIN 41, MITOCHONDRIAL"/>
    <property type="match status" value="1"/>
</dbReference>
<proteinExistence type="predicted"/>
<sequence>MSGLKDQLHDDLTTSMKARDALRTSTLRMVLTAITNAEVAGKEVRELSDEDIITVLGSEAKKRREAAEAFAEGNRPELADKERAEAEILAEYLPAQLSAEEIAVIVSAAVESVGAAGEGMKAMGKVMGIVSPQVKGKADGGAVAAEVKRQLGA</sequence>
<dbReference type="Proteomes" id="UP000380867">
    <property type="component" value="Unassembled WGS sequence"/>
</dbReference>
<dbReference type="InterPro" id="IPR023168">
    <property type="entry name" value="GatB_Yqey_C_2"/>
</dbReference>
<dbReference type="AlphaFoldDB" id="A0A5M4FCL7"/>
<name>A0A5M4FCL7_9ACTN</name>
<dbReference type="SUPFAM" id="SSF89095">
    <property type="entry name" value="GatB/YqeY motif"/>
    <property type="match status" value="1"/>
</dbReference>
<dbReference type="InterPro" id="IPR003789">
    <property type="entry name" value="Asn/Gln_tRNA_amidoTrase-B-like"/>
</dbReference>
<dbReference type="Pfam" id="PF09424">
    <property type="entry name" value="YqeY"/>
    <property type="match status" value="1"/>
</dbReference>
<dbReference type="EMBL" id="SDPQ02000003">
    <property type="protein sequence ID" value="KAA1396035.1"/>
    <property type="molecule type" value="Genomic_DNA"/>
</dbReference>
<reference evidence="1" key="1">
    <citation type="submission" date="2019-09" db="EMBL/GenBank/DDBJ databases">
        <authorList>
            <person name="Li J."/>
        </authorList>
    </citation>
    <scope>NUCLEOTIDE SEQUENCE [LARGE SCALE GENOMIC DNA]</scope>
    <source>
        <strain evidence="1">JCM 14732</strain>
    </source>
</reference>
<keyword evidence="2" id="KW-1185">Reference proteome</keyword>
<dbReference type="GO" id="GO:0016884">
    <property type="term" value="F:carbon-nitrogen ligase activity, with glutamine as amido-N-donor"/>
    <property type="evidence" value="ECO:0007669"/>
    <property type="project" value="InterPro"/>
</dbReference>
<dbReference type="OrthoDB" id="5244551at2"/>
<comment type="caution">
    <text evidence="1">The sequence shown here is derived from an EMBL/GenBank/DDBJ whole genome shotgun (WGS) entry which is preliminary data.</text>
</comment>
<dbReference type="Gene3D" id="1.10.1510.10">
    <property type="entry name" value="Uncharacterised protein YqeY/AIM41 PF09424, N-terminal domain"/>
    <property type="match status" value="1"/>
</dbReference>
<evidence type="ECO:0000313" key="1">
    <source>
        <dbReference type="EMBL" id="KAA1396035.1"/>
    </source>
</evidence>
<dbReference type="Gene3D" id="1.10.10.410">
    <property type="match status" value="1"/>
</dbReference>
<gene>
    <name evidence="1" type="ORF">ESP70_018095</name>
</gene>
<dbReference type="InterPro" id="IPR019004">
    <property type="entry name" value="YqeY/Aim41"/>
</dbReference>
<dbReference type="PANTHER" id="PTHR28055:SF1">
    <property type="entry name" value="ALTERED INHERITANCE OF MITOCHONDRIA PROTEIN 41, MITOCHONDRIAL"/>
    <property type="match status" value="1"/>
</dbReference>
<dbReference type="RefSeq" id="WP_149690681.1">
    <property type="nucleotide sequence ID" value="NZ_SDPQ02000003.1"/>
</dbReference>
<protein>
    <submittedName>
        <fullName evidence="1">GatB/YqeY domain-containing protein</fullName>
    </submittedName>
</protein>